<evidence type="ECO:0000313" key="7">
    <source>
        <dbReference type="EMBL" id="BFG03683.1"/>
    </source>
</evidence>
<dbReference type="InterPro" id="IPR000232">
    <property type="entry name" value="HSF_DNA-bd"/>
</dbReference>
<evidence type="ECO:0000256" key="2">
    <source>
        <dbReference type="ARBA" id="ARBA00006403"/>
    </source>
</evidence>
<sequence length="579" mass="66045">MTGDYQSTLHVDEVDGQKDTSGAEGADIDDWQKIFCNAPPTTAIETAESGYIEQELQAFMNTLNVEDDEDDVQEVPIQIETIAVDDEIDIGLDNTRKRLSLKKQKQAAGTLHKKPKVKKRILRKRLAEYSFVETLYLAANSPSIDFLRWSKKDKHLIVLYVALQEHLISSRPMFRCRSVLQFAAELSRYGFERVFDFDFKDAARATIVLVFQHPNFVIGAPHKIRKISYVNMQEEQGNAQTSAAGHQQRDNDICTTFHSYMSPLQVARCRLHTELSYHSDMALLHEYANESNKPVAKRAGRPAPILETTVEQQLAGRTDKFVNPYESVTKILTKQVPSYAGYYGNVPHPMLEDFFQEYMPRYGIKISGYKQIVIDGHNKSSDFNQNIPIGNDDSDDENDDPDNRDAFDLEEVMHQLCDEDAIASEDDEELVEDAVAVELVLNEDDGTYTYIKKAKEERKPLPKLILPQKTTKKRQQDDDQKKGKQPLPKKSKKCLVQAEIEDDTTDTDTDTETGQPSVQQNLKPSLQNGIEEDELMDFAGDDDDEEYIDRKVLRRTATLSASKRRSYELRKVKRGSKKK</sequence>
<organism evidence="7 8">
    <name type="scientific">Drosophila madeirensis</name>
    <name type="common">Fruit fly</name>
    <dbReference type="NCBI Taxonomy" id="30013"/>
    <lineage>
        <taxon>Eukaryota</taxon>
        <taxon>Metazoa</taxon>
        <taxon>Ecdysozoa</taxon>
        <taxon>Arthropoda</taxon>
        <taxon>Hexapoda</taxon>
        <taxon>Insecta</taxon>
        <taxon>Pterygota</taxon>
        <taxon>Neoptera</taxon>
        <taxon>Endopterygota</taxon>
        <taxon>Diptera</taxon>
        <taxon>Brachycera</taxon>
        <taxon>Muscomorpha</taxon>
        <taxon>Ephydroidea</taxon>
        <taxon>Drosophilidae</taxon>
        <taxon>Drosophila</taxon>
        <taxon>Sophophora</taxon>
    </lineage>
</organism>
<evidence type="ECO:0000256" key="3">
    <source>
        <dbReference type="ARBA" id="ARBA00023125"/>
    </source>
</evidence>
<evidence type="ECO:0000256" key="4">
    <source>
        <dbReference type="ARBA" id="ARBA00023242"/>
    </source>
</evidence>
<dbReference type="InterPro" id="IPR036388">
    <property type="entry name" value="WH-like_DNA-bd_sf"/>
</dbReference>
<feature type="region of interest" description="Disordered" evidence="5">
    <location>
        <begin position="459"/>
        <end position="529"/>
    </location>
</feature>
<evidence type="ECO:0000259" key="6">
    <source>
        <dbReference type="Pfam" id="PF00447"/>
    </source>
</evidence>
<dbReference type="Pfam" id="PF00447">
    <property type="entry name" value="HSF_DNA-bind"/>
    <property type="match status" value="1"/>
</dbReference>
<dbReference type="AlphaFoldDB" id="A0AAU9G5A5"/>
<keyword evidence="3" id="KW-0238">DNA-binding</keyword>
<gene>
    <name evidence="7" type="ORF">DMAD_02878</name>
</gene>
<feature type="compositionally biased region" description="Basic residues" evidence="5">
    <location>
        <begin position="483"/>
        <end position="493"/>
    </location>
</feature>
<comment type="subcellular location">
    <subcellularLocation>
        <location evidence="1">Nucleus</location>
    </subcellularLocation>
</comment>
<dbReference type="InterPro" id="IPR036390">
    <property type="entry name" value="WH_DNA-bd_sf"/>
</dbReference>
<dbReference type="Proteomes" id="UP001500889">
    <property type="component" value="Chromosome E"/>
</dbReference>
<dbReference type="SUPFAM" id="SSF46785">
    <property type="entry name" value="Winged helix' DNA-binding domain"/>
    <property type="match status" value="1"/>
</dbReference>
<evidence type="ECO:0000256" key="1">
    <source>
        <dbReference type="ARBA" id="ARBA00004123"/>
    </source>
</evidence>
<name>A0AAU9G5A5_DROMD</name>
<feature type="domain" description="HSF-type DNA-binding" evidence="6">
    <location>
        <begin position="131"/>
        <end position="227"/>
    </location>
</feature>
<dbReference type="GO" id="GO:0005634">
    <property type="term" value="C:nucleus"/>
    <property type="evidence" value="ECO:0007669"/>
    <property type="project" value="UniProtKB-SubCell"/>
</dbReference>
<feature type="compositionally biased region" description="Acidic residues" evidence="5">
    <location>
        <begin position="499"/>
        <end position="511"/>
    </location>
</feature>
<dbReference type="Gene3D" id="1.10.10.10">
    <property type="entry name" value="Winged helix-like DNA-binding domain superfamily/Winged helix DNA-binding domain"/>
    <property type="match status" value="1"/>
</dbReference>
<dbReference type="GO" id="GO:0043565">
    <property type="term" value="F:sequence-specific DNA binding"/>
    <property type="evidence" value="ECO:0007669"/>
    <property type="project" value="InterPro"/>
</dbReference>
<evidence type="ECO:0000256" key="5">
    <source>
        <dbReference type="SAM" id="MobiDB-lite"/>
    </source>
</evidence>
<dbReference type="EMBL" id="AP029267">
    <property type="protein sequence ID" value="BFG03683.1"/>
    <property type="molecule type" value="Genomic_DNA"/>
</dbReference>
<accession>A0AAU9G5A5</accession>
<keyword evidence="8" id="KW-1185">Reference proteome</keyword>
<feature type="compositionally biased region" description="Polar residues" evidence="5">
    <location>
        <begin position="514"/>
        <end position="528"/>
    </location>
</feature>
<evidence type="ECO:0000313" key="8">
    <source>
        <dbReference type="Proteomes" id="UP001500889"/>
    </source>
</evidence>
<protein>
    <recommendedName>
        <fullName evidence="6">HSF-type DNA-binding domain-containing protein</fullName>
    </recommendedName>
</protein>
<keyword evidence="4" id="KW-0539">Nucleus</keyword>
<feature type="region of interest" description="Disordered" evidence="5">
    <location>
        <begin position="1"/>
        <end position="25"/>
    </location>
</feature>
<reference evidence="7 8" key="1">
    <citation type="submission" date="2024-02" db="EMBL/GenBank/DDBJ databases">
        <title>A chromosome-level genome assembly of Drosophila madeirensis, a fruit fly species endemic to Madeira island.</title>
        <authorList>
            <person name="Tomihara K."/>
            <person name="Llopart A."/>
            <person name="Yamamoto D."/>
        </authorList>
    </citation>
    <scope>NUCLEOTIDE SEQUENCE [LARGE SCALE GENOMIC DNA]</scope>
    <source>
        <strain evidence="7 8">RF1</strain>
    </source>
</reference>
<comment type="similarity">
    <text evidence="2">Belongs to the HSF family.</text>
</comment>
<dbReference type="GO" id="GO:0003700">
    <property type="term" value="F:DNA-binding transcription factor activity"/>
    <property type="evidence" value="ECO:0007669"/>
    <property type="project" value="InterPro"/>
</dbReference>
<feature type="region of interest" description="Disordered" evidence="5">
    <location>
        <begin position="380"/>
        <end position="405"/>
    </location>
</feature>
<proteinExistence type="inferred from homology"/>